<dbReference type="PANTHER" id="PTHR33347:SF31">
    <property type="entry name" value="PROTEIN SOB FIVE-LIKE 1"/>
    <property type="match status" value="1"/>
</dbReference>
<feature type="region of interest" description="Disordered" evidence="7">
    <location>
        <begin position="1"/>
        <end position="104"/>
    </location>
</feature>
<dbReference type="InterPro" id="IPR044670">
    <property type="entry name" value="SOFL"/>
</dbReference>
<comment type="subcellular location">
    <subcellularLocation>
        <location evidence="1">Cytoplasm</location>
    </subcellularLocation>
</comment>
<evidence type="ECO:0000256" key="2">
    <source>
        <dbReference type="ARBA" id="ARBA00022490"/>
    </source>
</evidence>
<evidence type="ECO:0000313" key="9">
    <source>
        <dbReference type="Proteomes" id="UP001141806"/>
    </source>
</evidence>
<evidence type="ECO:0000256" key="5">
    <source>
        <dbReference type="ARBA" id="ARBA00023242"/>
    </source>
</evidence>
<evidence type="ECO:0000256" key="6">
    <source>
        <dbReference type="ARBA" id="ARBA00024199"/>
    </source>
</evidence>
<proteinExistence type="inferred from homology"/>
<feature type="region of interest" description="Disordered" evidence="7">
    <location>
        <begin position="116"/>
        <end position="150"/>
    </location>
</feature>
<keyword evidence="2" id="KW-0963">Cytoplasm</keyword>
<keyword evidence="5" id="KW-0539">Nucleus</keyword>
<sequence>MESSQLFGGTEECSSSESGWTTYIVSPVHSDDTQDEDYDEEDDGDDNDDHDNDGKDSNDDSDDSMASDASTGPNHGEGEDRYENSGEGDHDMTHFKHDQEENDNKCYSYTKAYRQKEKKTDEVRGREAVKQGSVVKADSETSSVHGGVKM</sequence>
<dbReference type="Proteomes" id="UP001141806">
    <property type="component" value="Unassembled WGS sequence"/>
</dbReference>
<dbReference type="GO" id="GO:0009736">
    <property type="term" value="P:cytokinin-activated signaling pathway"/>
    <property type="evidence" value="ECO:0007669"/>
    <property type="project" value="UniProtKB-KW"/>
</dbReference>
<organism evidence="8 9">
    <name type="scientific">Protea cynaroides</name>
    <dbReference type="NCBI Taxonomy" id="273540"/>
    <lineage>
        <taxon>Eukaryota</taxon>
        <taxon>Viridiplantae</taxon>
        <taxon>Streptophyta</taxon>
        <taxon>Embryophyta</taxon>
        <taxon>Tracheophyta</taxon>
        <taxon>Spermatophyta</taxon>
        <taxon>Magnoliopsida</taxon>
        <taxon>Proteales</taxon>
        <taxon>Proteaceae</taxon>
        <taxon>Protea</taxon>
    </lineage>
</organism>
<feature type="compositionally biased region" description="Acidic residues" evidence="7">
    <location>
        <begin position="33"/>
        <end position="51"/>
    </location>
</feature>
<gene>
    <name evidence="8" type="ORF">NE237_007678</name>
</gene>
<keyword evidence="4" id="KW-0932">Cytokinin signaling pathway</keyword>
<comment type="caution">
    <text evidence="8">The sequence shown here is derived from an EMBL/GenBank/DDBJ whole genome shotgun (WGS) entry which is preliminary data.</text>
</comment>
<evidence type="ECO:0000256" key="7">
    <source>
        <dbReference type="SAM" id="MobiDB-lite"/>
    </source>
</evidence>
<evidence type="ECO:0000256" key="3">
    <source>
        <dbReference type="ARBA" id="ARBA00022712"/>
    </source>
</evidence>
<dbReference type="AlphaFoldDB" id="A0A9Q0QWQ6"/>
<evidence type="ECO:0000256" key="1">
    <source>
        <dbReference type="ARBA" id="ARBA00004496"/>
    </source>
</evidence>
<dbReference type="GO" id="GO:0005737">
    <property type="term" value="C:cytoplasm"/>
    <property type="evidence" value="ECO:0007669"/>
    <property type="project" value="UniProtKB-SubCell"/>
</dbReference>
<dbReference type="EMBL" id="JAMYWD010000004">
    <property type="protein sequence ID" value="KAJ4974504.1"/>
    <property type="molecule type" value="Genomic_DNA"/>
</dbReference>
<keyword evidence="3" id="KW-0203">Cytokinin biosynthesis</keyword>
<accession>A0A9Q0QWQ6</accession>
<name>A0A9Q0QWQ6_9MAGN</name>
<evidence type="ECO:0000313" key="8">
    <source>
        <dbReference type="EMBL" id="KAJ4974504.1"/>
    </source>
</evidence>
<comment type="similarity">
    <text evidence="6">Belongs to the SOFL plant protein family.</text>
</comment>
<feature type="compositionally biased region" description="Basic and acidic residues" evidence="7">
    <location>
        <begin position="116"/>
        <end position="129"/>
    </location>
</feature>
<keyword evidence="9" id="KW-1185">Reference proteome</keyword>
<feature type="compositionally biased region" description="Low complexity" evidence="7">
    <location>
        <begin position="8"/>
        <end position="22"/>
    </location>
</feature>
<feature type="compositionally biased region" description="Basic and acidic residues" evidence="7">
    <location>
        <begin position="76"/>
        <end position="104"/>
    </location>
</feature>
<reference evidence="8" key="1">
    <citation type="journal article" date="2023" name="Plant J.">
        <title>The genome of the king protea, Protea cynaroides.</title>
        <authorList>
            <person name="Chang J."/>
            <person name="Duong T.A."/>
            <person name="Schoeman C."/>
            <person name="Ma X."/>
            <person name="Roodt D."/>
            <person name="Barker N."/>
            <person name="Li Z."/>
            <person name="Van de Peer Y."/>
            <person name="Mizrachi E."/>
        </authorList>
    </citation>
    <scope>NUCLEOTIDE SEQUENCE</scope>
    <source>
        <tissue evidence="8">Young leaves</tissue>
    </source>
</reference>
<dbReference type="OrthoDB" id="1738616at2759"/>
<evidence type="ECO:0000256" key="4">
    <source>
        <dbReference type="ARBA" id="ARBA00022864"/>
    </source>
</evidence>
<dbReference type="GO" id="GO:0009691">
    <property type="term" value="P:cytokinin biosynthetic process"/>
    <property type="evidence" value="ECO:0007669"/>
    <property type="project" value="UniProtKB-KW"/>
</dbReference>
<protein>
    <submittedName>
        <fullName evidence="8">Uncharacterized protein</fullName>
    </submittedName>
</protein>
<dbReference type="PANTHER" id="PTHR33347">
    <property type="entry name" value="OSJNBA0091C07.3 PROTEIN"/>
    <property type="match status" value="1"/>
</dbReference>